<dbReference type="EMBL" id="ARZX01000006">
    <property type="protein sequence ID" value="EWH13935.1"/>
    <property type="molecule type" value="Genomic_DNA"/>
</dbReference>
<dbReference type="CDD" id="cd03794">
    <property type="entry name" value="GT4_WbuB-like"/>
    <property type="match status" value="1"/>
</dbReference>
<accession>A0ABP3B9T2</accession>
<dbReference type="Gene3D" id="3.40.50.2000">
    <property type="entry name" value="Glycogen Phosphorylase B"/>
    <property type="match status" value="2"/>
</dbReference>
<reference evidence="3 4" key="1">
    <citation type="journal article" date="2014" name="Genome Announc.">
        <title>Draft Genome Sequence of the Carrageenan-Degrading Bacterium Cellulophaga sp. Strain KL-A, Isolated from Decaying Marine Algae.</title>
        <authorList>
            <person name="Shan D."/>
            <person name="Ying J."/>
            <person name="Li X."/>
            <person name="Gao Z."/>
            <person name="Wei G."/>
            <person name="Shao Z."/>
        </authorList>
    </citation>
    <scope>NUCLEOTIDE SEQUENCE [LARGE SCALE GENOMIC DNA]</scope>
    <source>
        <strain evidence="3 4">KL-A</strain>
    </source>
</reference>
<dbReference type="PANTHER" id="PTHR46401:SF2">
    <property type="entry name" value="GLYCOSYLTRANSFERASE WBBK-RELATED"/>
    <property type="match status" value="1"/>
</dbReference>
<keyword evidence="1 3" id="KW-0808">Transferase</keyword>
<feature type="domain" description="Glycosyltransferase subfamily 4-like N-terminal" evidence="2">
    <location>
        <begin position="105"/>
        <end position="231"/>
    </location>
</feature>
<dbReference type="PANTHER" id="PTHR46401">
    <property type="entry name" value="GLYCOSYLTRANSFERASE WBBK-RELATED"/>
    <property type="match status" value="1"/>
</dbReference>
<dbReference type="SUPFAM" id="SSF53756">
    <property type="entry name" value="UDP-Glycosyltransferase/glycogen phosphorylase"/>
    <property type="match status" value="1"/>
</dbReference>
<organism evidence="3 4">
    <name type="scientific">Cellulophaga geojensis KL-A</name>
    <dbReference type="NCBI Taxonomy" id="1328323"/>
    <lineage>
        <taxon>Bacteria</taxon>
        <taxon>Pseudomonadati</taxon>
        <taxon>Bacteroidota</taxon>
        <taxon>Flavobacteriia</taxon>
        <taxon>Flavobacteriales</taxon>
        <taxon>Flavobacteriaceae</taxon>
        <taxon>Cellulophaga</taxon>
    </lineage>
</organism>
<dbReference type="Pfam" id="PF13439">
    <property type="entry name" value="Glyco_transf_4"/>
    <property type="match status" value="1"/>
</dbReference>
<sequence>MQKVLIIAYYWPPAGGPGVQRWLKFVKYLKDYSIEPVVYVPQNPNYPIIDASFVNEIPKDVKIYKQKINEPYGLASFLSKNKTKKISSGLIQSKNQSLTEKILLWVRGNFFIPDARKNWVKPSVNYLTKVVEEENINTIITTGPPHSMHLIGLKLKEKLGVSWVADFRDPWTSIGYHKKLRLSKASAKKHKYLEHLVLNSADSIVVTSETTKNEFLNITNKPIEVITNGFDGDIASDVALDDKFTISHIGSLLTGRNPENLWLALEELCNENEAFRNSLSLQFIGVVSEDVLQTIYKYNLKSYVNLIGYVSHTEALKYQEKSQVLLLSEINSPDTVGIIAGKLFEYMRAKRPILAIGPKGWEVSNIIKETNTGVAFNYNDTSNIKSLLLDWFFKYQTKELSVYSTNINTYSRKERTAKLANHLYGYCI</sequence>
<evidence type="ECO:0000256" key="1">
    <source>
        <dbReference type="ARBA" id="ARBA00022679"/>
    </source>
</evidence>
<evidence type="ECO:0000259" key="2">
    <source>
        <dbReference type="Pfam" id="PF13439"/>
    </source>
</evidence>
<comment type="caution">
    <text evidence="3">The sequence shown here is derived from an EMBL/GenBank/DDBJ whole genome shotgun (WGS) entry which is preliminary data.</text>
</comment>
<keyword evidence="4" id="KW-1185">Reference proteome</keyword>
<protein>
    <submittedName>
        <fullName evidence="3">Group 1 glycosyl transferase</fullName>
    </submittedName>
</protein>
<gene>
    <name evidence="3" type="ORF">KLA_06387</name>
</gene>
<name>A0ABP3B9T2_9FLAO</name>
<dbReference type="GO" id="GO:0016740">
    <property type="term" value="F:transferase activity"/>
    <property type="evidence" value="ECO:0007669"/>
    <property type="project" value="UniProtKB-KW"/>
</dbReference>
<evidence type="ECO:0000313" key="3">
    <source>
        <dbReference type="EMBL" id="EWH13935.1"/>
    </source>
</evidence>
<dbReference type="InterPro" id="IPR028098">
    <property type="entry name" value="Glyco_trans_4-like_N"/>
</dbReference>
<dbReference type="Proteomes" id="UP000019275">
    <property type="component" value="Unassembled WGS sequence"/>
</dbReference>
<dbReference type="RefSeq" id="WP_034644613.1">
    <property type="nucleotide sequence ID" value="NZ_ARZX01000006.1"/>
</dbReference>
<evidence type="ECO:0000313" key="4">
    <source>
        <dbReference type="Proteomes" id="UP000019275"/>
    </source>
</evidence>
<proteinExistence type="predicted"/>